<name>A0A1A9NFX1_9BURK</name>
<proteinExistence type="predicted"/>
<dbReference type="Proteomes" id="UP000077961">
    <property type="component" value="Unassembled WGS sequence"/>
</dbReference>
<dbReference type="EMBL" id="LXKA01000022">
    <property type="protein sequence ID" value="OAJ65601.1"/>
    <property type="molecule type" value="Genomic_DNA"/>
</dbReference>
<evidence type="ECO:0000313" key="2">
    <source>
        <dbReference type="EMBL" id="OAJ65601.1"/>
    </source>
</evidence>
<keyword evidence="3" id="KW-1185">Reference proteome</keyword>
<sequence>MDVFTRVDGVLDENLHPKFKLLRDEPYYRGAKLIIEGWVNDFHDRDNKIAREFQENFHSAFWEFYLHAVFKEVGVTLTHKYNRPDFVVEGSAGFYVEAVVSEIKKGGISESERTFDDHFNMLLPIKTDAEFSDLIDEAIVRHSNSIGEKLNKYTGYFNKKGKWIPGYKECAWVSVDKPFVVALASYDQINYGKEYIYSMLALLYGQYYSPENKRFEQKKSVTKPGGSAQIDLGIFFNERMRDVSAIIFSNTITLGKLSSLSKSIQIDPAHVINVRFDFNFPHYKIHEVSEDQPEHLLDGLYVFHNPNAKVKFDCHEFTDNYVLEISLLGGDILMSNARRPIVARYCSPLGGIYRQLIMSTAASEFNGTVAYE</sequence>
<protein>
    <recommendedName>
        <fullName evidence="5">Restriction endonuclease</fullName>
    </recommendedName>
</protein>
<dbReference type="OrthoDB" id="981968at2"/>
<accession>A0A1A9NFX1</accession>
<evidence type="ECO:0000313" key="3">
    <source>
        <dbReference type="Proteomes" id="UP000077961"/>
    </source>
</evidence>
<dbReference type="AlphaFoldDB" id="A0A1A9NFX1"/>
<reference evidence="3 4" key="1">
    <citation type="submission" date="2016-04" db="EMBL/GenBank/DDBJ databases">
        <title>Reclassification of Paraburkholderia panaciterrae (Farh et al. 2015) Dobritsa &amp; Samadpour 2016 as a later homotypic synonym of Paraburkholderia ginsengiterrae (Farh et al. 2015) Dobritsa &amp; Samadpour 2016.</title>
        <authorList>
            <person name="Dobritsa A.P."/>
            <person name="Kutumbaka K."/>
            <person name="Samadpour M."/>
        </authorList>
    </citation>
    <scope>NUCLEOTIDE SEQUENCE [LARGE SCALE GENOMIC DNA]</scope>
    <source>
        <strain evidence="2 4">DCY85</strain>
        <strain evidence="1 3">DCY85-1</strain>
    </source>
</reference>
<gene>
    <name evidence="1" type="ORF">A6V36_05510</name>
    <name evidence="2" type="ORF">A6V37_13530</name>
</gene>
<dbReference type="RefSeq" id="WP_064268783.1">
    <property type="nucleotide sequence ID" value="NZ_LXJZ01000176.1"/>
</dbReference>
<dbReference type="Proteomes" id="UP000078116">
    <property type="component" value="Unassembled WGS sequence"/>
</dbReference>
<evidence type="ECO:0008006" key="5">
    <source>
        <dbReference type="Google" id="ProtNLM"/>
    </source>
</evidence>
<comment type="caution">
    <text evidence="2">The sequence shown here is derived from an EMBL/GenBank/DDBJ whole genome shotgun (WGS) entry which is preliminary data.</text>
</comment>
<evidence type="ECO:0000313" key="4">
    <source>
        <dbReference type="Proteomes" id="UP000078116"/>
    </source>
</evidence>
<organism evidence="2 4">
    <name type="scientific">Paraburkholderia ginsengiterrae</name>
    <dbReference type="NCBI Taxonomy" id="1462993"/>
    <lineage>
        <taxon>Bacteria</taxon>
        <taxon>Pseudomonadati</taxon>
        <taxon>Pseudomonadota</taxon>
        <taxon>Betaproteobacteria</taxon>
        <taxon>Burkholderiales</taxon>
        <taxon>Burkholderiaceae</taxon>
        <taxon>Paraburkholderia</taxon>
    </lineage>
</organism>
<evidence type="ECO:0000313" key="1">
    <source>
        <dbReference type="EMBL" id="OAJ58381.1"/>
    </source>
</evidence>
<dbReference type="EMBL" id="LXJZ01000176">
    <property type="protein sequence ID" value="OAJ58381.1"/>
    <property type="molecule type" value="Genomic_DNA"/>
</dbReference>